<evidence type="ECO:0000313" key="2">
    <source>
        <dbReference type="EMBL" id="KAJ3177581.1"/>
    </source>
</evidence>
<dbReference type="AlphaFoldDB" id="A0AAD5XQP7"/>
<name>A0AAD5XQP7_9FUNG</name>
<evidence type="ECO:0000256" key="1">
    <source>
        <dbReference type="SAM" id="MobiDB-lite"/>
    </source>
</evidence>
<evidence type="ECO:0000313" key="3">
    <source>
        <dbReference type="Proteomes" id="UP001212152"/>
    </source>
</evidence>
<comment type="caution">
    <text evidence="2">The sequence shown here is derived from an EMBL/GenBank/DDBJ whole genome shotgun (WGS) entry which is preliminary data.</text>
</comment>
<reference evidence="2" key="1">
    <citation type="submission" date="2020-05" db="EMBL/GenBank/DDBJ databases">
        <title>Phylogenomic resolution of chytrid fungi.</title>
        <authorList>
            <person name="Stajich J.E."/>
            <person name="Amses K."/>
            <person name="Simmons R."/>
            <person name="Seto K."/>
            <person name="Myers J."/>
            <person name="Bonds A."/>
            <person name="Quandt C.A."/>
            <person name="Barry K."/>
            <person name="Liu P."/>
            <person name="Grigoriev I."/>
            <person name="Longcore J.E."/>
            <person name="James T.Y."/>
        </authorList>
    </citation>
    <scope>NUCLEOTIDE SEQUENCE</scope>
    <source>
        <strain evidence="2">JEL0379</strain>
    </source>
</reference>
<sequence length="116" mass="13040">MAPGDQIAVDASGEFLFAVTWDRYCEYISKLEPLPESVCSDLILIFDRDHLAIETVLSITPFTAQRARKLIELHKLCGTFDKPPFVWTSEQGSNSDAELDDRITVPADREMPLRGP</sequence>
<dbReference type="Proteomes" id="UP001212152">
    <property type="component" value="Unassembled WGS sequence"/>
</dbReference>
<dbReference type="EMBL" id="JADGJQ010000032">
    <property type="protein sequence ID" value="KAJ3177581.1"/>
    <property type="molecule type" value="Genomic_DNA"/>
</dbReference>
<organism evidence="2 3">
    <name type="scientific">Geranomyces variabilis</name>
    <dbReference type="NCBI Taxonomy" id="109894"/>
    <lineage>
        <taxon>Eukaryota</taxon>
        <taxon>Fungi</taxon>
        <taxon>Fungi incertae sedis</taxon>
        <taxon>Chytridiomycota</taxon>
        <taxon>Chytridiomycota incertae sedis</taxon>
        <taxon>Chytridiomycetes</taxon>
        <taxon>Spizellomycetales</taxon>
        <taxon>Powellomycetaceae</taxon>
        <taxon>Geranomyces</taxon>
    </lineage>
</organism>
<accession>A0AAD5XQP7</accession>
<feature type="compositionally biased region" description="Basic and acidic residues" evidence="1">
    <location>
        <begin position="100"/>
        <end position="116"/>
    </location>
</feature>
<keyword evidence="3" id="KW-1185">Reference proteome</keyword>
<protein>
    <submittedName>
        <fullName evidence="2">Uncharacterized protein</fullName>
    </submittedName>
</protein>
<feature type="region of interest" description="Disordered" evidence="1">
    <location>
        <begin position="89"/>
        <end position="116"/>
    </location>
</feature>
<proteinExistence type="predicted"/>
<gene>
    <name evidence="2" type="ORF">HDU87_004334</name>
</gene>